<evidence type="ECO:0000256" key="1">
    <source>
        <dbReference type="SAM" id="Coils"/>
    </source>
</evidence>
<dbReference type="PANTHER" id="PTHR18978:SF1">
    <property type="entry name" value="GRIP1-ASSOCIATED PROTEIN 1"/>
    <property type="match status" value="1"/>
</dbReference>
<evidence type="ECO:0000313" key="3">
    <source>
        <dbReference type="WBParaSite" id="Hba_20292"/>
    </source>
</evidence>
<dbReference type="GO" id="GO:0098998">
    <property type="term" value="C:extrinsic component of postsynaptic early endosome membrane"/>
    <property type="evidence" value="ECO:0007669"/>
    <property type="project" value="TreeGrafter"/>
</dbReference>
<feature type="coiled-coil region" evidence="1">
    <location>
        <begin position="432"/>
        <end position="459"/>
    </location>
</feature>
<reference evidence="3" key="1">
    <citation type="submission" date="2016-11" db="UniProtKB">
        <authorList>
            <consortium name="WormBaseParasite"/>
        </authorList>
    </citation>
    <scope>IDENTIFICATION</scope>
</reference>
<accession>A0A1I7XSI8</accession>
<protein>
    <submittedName>
        <fullName evidence="3">GRIP domain-containing protein</fullName>
    </submittedName>
</protein>
<feature type="coiled-coil region" evidence="1">
    <location>
        <begin position="207"/>
        <end position="354"/>
    </location>
</feature>
<feature type="coiled-coil region" evidence="1">
    <location>
        <begin position="66"/>
        <end position="100"/>
    </location>
</feature>
<organism evidence="2 3">
    <name type="scientific">Heterorhabditis bacteriophora</name>
    <name type="common">Entomopathogenic nematode worm</name>
    <dbReference type="NCBI Taxonomy" id="37862"/>
    <lineage>
        <taxon>Eukaryota</taxon>
        <taxon>Metazoa</taxon>
        <taxon>Ecdysozoa</taxon>
        <taxon>Nematoda</taxon>
        <taxon>Chromadorea</taxon>
        <taxon>Rhabditida</taxon>
        <taxon>Rhabditina</taxon>
        <taxon>Rhabditomorpha</taxon>
        <taxon>Strongyloidea</taxon>
        <taxon>Heterorhabditidae</taxon>
        <taxon>Heterorhabditis</taxon>
    </lineage>
</organism>
<dbReference type="GO" id="GO:0098887">
    <property type="term" value="P:neurotransmitter receptor transport, endosome to postsynaptic membrane"/>
    <property type="evidence" value="ECO:0007669"/>
    <property type="project" value="TreeGrafter"/>
</dbReference>
<dbReference type="Proteomes" id="UP000095283">
    <property type="component" value="Unplaced"/>
</dbReference>
<dbReference type="GO" id="GO:0098837">
    <property type="term" value="C:postsynaptic recycling endosome"/>
    <property type="evidence" value="ECO:0007669"/>
    <property type="project" value="TreeGrafter"/>
</dbReference>
<dbReference type="InterPro" id="IPR026204">
    <property type="entry name" value="GRIPAP1"/>
</dbReference>
<keyword evidence="2" id="KW-1185">Reference proteome</keyword>
<dbReference type="AlphaFoldDB" id="A0A1I7XSI8"/>
<dbReference type="GO" id="GO:0099152">
    <property type="term" value="P:regulation of neurotransmitter receptor transport, endosome to postsynaptic membrane"/>
    <property type="evidence" value="ECO:0007669"/>
    <property type="project" value="TreeGrafter"/>
</dbReference>
<keyword evidence="1" id="KW-0175">Coiled coil</keyword>
<dbReference type="GO" id="GO:0099158">
    <property type="term" value="P:regulation of recycling endosome localization within postsynapse"/>
    <property type="evidence" value="ECO:0007669"/>
    <property type="project" value="TreeGrafter"/>
</dbReference>
<name>A0A1I7XSI8_HETBA</name>
<sequence length="516" mass="60074">MSRESSDGLSKEEFLVLQEQLIDLKNQNYELREALKKKNSEVAFLSSHSPRNEALQFASKLMNRGKDKDKELAQKYETEINSLRQKLATQEEEFRLQQETLICELNKVITQSESVQMELDIFKSQASSYASPQAEKLSSEQKTADKIRIDLQEKNLFLHAIEDQLLDYKQRLGKAEAKLSLTSKDMMHLSNSLEESQLKVTILVEDLRKYKELVTEKENIISDLRSNIETMKSEPHAENQNQCELSADIMRLKEENINLSKELSISSDELIKFRDDNKLLSKLVADKDQDLENFKMKLLKIEENQNRELTEWTKKMTVLEECIQFSDESHRRELEEEKKRNEQENNEVIIMEIKIFILYIYIILQLIEKISNLEARGNKEIEDRALLLETRYQLELSDREKNFDTEREVMRKKIHVLEVSLAAKDEERVLALKKQAALIKELQRAVKEERKRADSLEKGRDDKGWHVVAEVDARSNHTLDGNESVSSASALESDNAELINRLTALQKTHAETMDKV</sequence>
<proteinExistence type="predicted"/>
<dbReference type="WBParaSite" id="Hba_20292">
    <property type="protein sequence ID" value="Hba_20292"/>
    <property type="gene ID" value="Hba_20292"/>
</dbReference>
<evidence type="ECO:0000313" key="2">
    <source>
        <dbReference type="Proteomes" id="UP000095283"/>
    </source>
</evidence>
<dbReference type="GO" id="GO:0098978">
    <property type="term" value="C:glutamatergic synapse"/>
    <property type="evidence" value="ECO:0007669"/>
    <property type="project" value="TreeGrafter"/>
</dbReference>
<dbReference type="PANTHER" id="PTHR18978">
    <property type="entry name" value="GRIP-1 ASSOCIATED PROTEIN 1"/>
    <property type="match status" value="1"/>
</dbReference>
<dbReference type="GO" id="GO:1905244">
    <property type="term" value="P:regulation of modification of synaptic structure"/>
    <property type="evidence" value="ECO:0007669"/>
    <property type="project" value="TreeGrafter"/>
</dbReference>